<sequence length="158" mass="17498">MSCPSIRLQLAKKAWKRYTAKLQTKLHKLHKSKAIKKPPKNRLKGAASKRTEPSLIFVGWPLQCKSCRALPAGLLRCHLFKAKAEAVYINKLFKETVPRLVEHAEVEPRPAKLAKEIEADDQPVATPPGTNEGCVEKESPVADDVRESIGLASALRQG</sequence>
<keyword evidence="3" id="KW-1185">Reference proteome</keyword>
<accession>A0AAV5HME2</accession>
<name>A0AAV5HME2_9ROSI</name>
<protein>
    <submittedName>
        <fullName evidence="2">Uncharacterized protein</fullName>
    </submittedName>
</protein>
<evidence type="ECO:0000313" key="2">
    <source>
        <dbReference type="EMBL" id="GKU86334.1"/>
    </source>
</evidence>
<reference evidence="2 3" key="1">
    <citation type="journal article" date="2021" name="Commun. Biol.">
        <title>The genome of Shorea leprosula (Dipterocarpaceae) highlights the ecological relevance of drought in aseasonal tropical rainforests.</title>
        <authorList>
            <person name="Ng K.K.S."/>
            <person name="Kobayashi M.J."/>
            <person name="Fawcett J.A."/>
            <person name="Hatakeyama M."/>
            <person name="Paape T."/>
            <person name="Ng C.H."/>
            <person name="Ang C.C."/>
            <person name="Tnah L.H."/>
            <person name="Lee C.T."/>
            <person name="Nishiyama T."/>
            <person name="Sese J."/>
            <person name="O'Brien M.J."/>
            <person name="Copetti D."/>
            <person name="Mohd Noor M.I."/>
            <person name="Ong R.C."/>
            <person name="Putra M."/>
            <person name="Sireger I.Z."/>
            <person name="Indrioko S."/>
            <person name="Kosugi Y."/>
            <person name="Izuno A."/>
            <person name="Isagi Y."/>
            <person name="Lee S.L."/>
            <person name="Shimizu K.K."/>
        </authorList>
    </citation>
    <scope>NUCLEOTIDE SEQUENCE [LARGE SCALE GENOMIC DNA]</scope>
    <source>
        <strain evidence="2">214</strain>
    </source>
</reference>
<organism evidence="2 3">
    <name type="scientific">Rubroshorea leprosula</name>
    <dbReference type="NCBI Taxonomy" id="152421"/>
    <lineage>
        <taxon>Eukaryota</taxon>
        <taxon>Viridiplantae</taxon>
        <taxon>Streptophyta</taxon>
        <taxon>Embryophyta</taxon>
        <taxon>Tracheophyta</taxon>
        <taxon>Spermatophyta</taxon>
        <taxon>Magnoliopsida</taxon>
        <taxon>eudicotyledons</taxon>
        <taxon>Gunneridae</taxon>
        <taxon>Pentapetalae</taxon>
        <taxon>rosids</taxon>
        <taxon>malvids</taxon>
        <taxon>Malvales</taxon>
        <taxon>Dipterocarpaceae</taxon>
        <taxon>Rubroshorea</taxon>
    </lineage>
</organism>
<evidence type="ECO:0000256" key="1">
    <source>
        <dbReference type="SAM" id="MobiDB-lite"/>
    </source>
</evidence>
<dbReference type="EMBL" id="BPVZ01000001">
    <property type="protein sequence ID" value="GKU86334.1"/>
    <property type="molecule type" value="Genomic_DNA"/>
</dbReference>
<evidence type="ECO:0000313" key="3">
    <source>
        <dbReference type="Proteomes" id="UP001054252"/>
    </source>
</evidence>
<comment type="caution">
    <text evidence="2">The sequence shown here is derived from an EMBL/GenBank/DDBJ whole genome shotgun (WGS) entry which is preliminary data.</text>
</comment>
<gene>
    <name evidence="2" type="ORF">SLEP1_g872</name>
</gene>
<dbReference type="AlphaFoldDB" id="A0AAV5HME2"/>
<feature type="region of interest" description="Disordered" evidence="1">
    <location>
        <begin position="111"/>
        <end position="141"/>
    </location>
</feature>
<dbReference type="Proteomes" id="UP001054252">
    <property type="component" value="Unassembled WGS sequence"/>
</dbReference>
<proteinExistence type="predicted"/>